<dbReference type="Proteomes" id="UP000245712">
    <property type="component" value="Unassembled WGS sequence"/>
</dbReference>
<feature type="transmembrane region" description="Helical" evidence="10">
    <location>
        <begin position="142"/>
        <end position="165"/>
    </location>
</feature>
<evidence type="ECO:0000259" key="12">
    <source>
        <dbReference type="Pfam" id="PF01610"/>
    </source>
</evidence>
<evidence type="ECO:0000313" key="13">
    <source>
        <dbReference type="EMBL" id="PVX77784.1"/>
    </source>
</evidence>
<evidence type="ECO:0000256" key="9">
    <source>
        <dbReference type="ARBA" id="ARBA00023136"/>
    </source>
</evidence>
<keyword evidence="7" id="KW-0408">Iron</keyword>
<keyword evidence="5 10" id="KW-1133">Transmembrane helix</keyword>
<keyword evidence="6" id="KW-0560">Oxidoreductase</keyword>
<gene>
    <name evidence="13" type="ORF">C7402_11411</name>
</gene>
<evidence type="ECO:0000256" key="1">
    <source>
        <dbReference type="ARBA" id="ARBA00004141"/>
    </source>
</evidence>
<comment type="similarity">
    <text evidence="2">Belongs to the fatty acid desaturase type 2 family.</text>
</comment>
<organism evidence="13 14">
    <name type="scientific">Paraburkholderia unamae</name>
    <dbReference type="NCBI Taxonomy" id="219649"/>
    <lineage>
        <taxon>Bacteria</taxon>
        <taxon>Pseudomonadati</taxon>
        <taxon>Pseudomonadota</taxon>
        <taxon>Betaproteobacteria</taxon>
        <taxon>Burkholderiales</taxon>
        <taxon>Burkholderiaceae</taxon>
        <taxon>Paraburkholderia</taxon>
    </lineage>
</organism>
<dbReference type="EMBL" id="QEOB01000014">
    <property type="protein sequence ID" value="PVX77784.1"/>
    <property type="molecule type" value="Genomic_DNA"/>
</dbReference>
<evidence type="ECO:0000256" key="6">
    <source>
        <dbReference type="ARBA" id="ARBA00023002"/>
    </source>
</evidence>
<feature type="transmembrane region" description="Helical" evidence="10">
    <location>
        <begin position="20"/>
        <end position="41"/>
    </location>
</feature>
<feature type="transmembrane region" description="Helical" evidence="10">
    <location>
        <begin position="171"/>
        <end position="188"/>
    </location>
</feature>
<evidence type="ECO:0000256" key="7">
    <source>
        <dbReference type="ARBA" id="ARBA00023004"/>
    </source>
</evidence>
<evidence type="ECO:0000256" key="3">
    <source>
        <dbReference type="ARBA" id="ARBA00022692"/>
    </source>
</evidence>
<dbReference type="Pfam" id="PF01610">
    <property type="entry name" value="DDE_Tnp_ISL3"/>
    <property type="match status" value="1"/>
</dbReference>
<dbReference type="PANTHER" id="PTHR11351">
    <property type="entry name" value="ACYL-COA DESATURASE"/>
    <property type="match status" value="1"/>
</dbReference>
<evidence type="ECO:0000256" key="2">
    <source>
        <dbReference type="ARBA" id="ARBA00008749"/>
    </source>
</evidence>
<feature type="domain" description="Transposase IS204/IS1001/IS1096/IS1165 DDE" evidence="12">
    <location>
        <begin position="277"/>
        <end position="397"/>
    </location>
</feature>
<dbReference type="RefSeq" id="WP_112173216.1">
    <property type="nucleotide sequence ID" value="NZ_QEOB01000014.1"/>
</dbReference>
<name>A0ABX5KFQ4_9BURK</name>
<dbReference type="InterPro" id="IPR002560">
    <property type="entry name" value="Transposase_DDE"/>
</dbReference>
<evidence type="ECO:0000256" key="8">
    <source>
        <dbReference type="ARBA" id="ARBA00023098"/>
    </source>
</evidence>
<keyword evidence="8" id="KW-0443">Lipid metabolism</keyword>
<feature type="domain" description="Fatty acid desaturase" evidence="11">
    <location>
        <begin position="18"/>
        <end position="221"/>
    </location>
</feature>
<dbReference type="PRINTS" id="PR00075">
    <property type="entry name" value="FACDDSATRASE"/>
</dbReference>
<keyword evidence="14" id="KW-1185">Reference proteome</keyword>
<proteinExistence type="inferred from homology"/>
<comment type="caution">
    <text evidence="13">The sequence shown here is derived from an EMBL/GenBank/DDBJ whole genome shotgun (WGS) entry which is preliminary data.</text>
</comment>
<reference evidence="13 14" key="1">
    <citation type="submission" date="2018-05" db="EMBL/GenBank/DDBJ databases">
        <title>Genomic Encyclopedia of Type Strains, Phase IV (KMG-V): Genome sequencing to study the core and pangenomes of soil and plant-associated prokaryotes.</title>
        <authorList>
            <person name="Whitman W."/>
        </authorList>
    </citation>
    <scope>NUCLEOTIDE SEQUENCE [LARGE SCALE GENOMIC DNA]</scope>
    <source>
        <strain evidence="13 14">SCZa-39</strain>
    </source>
</reference>
<protein>
    <submittedName>
        <fullName evidence="13">Stearoyl-CoA desaturase (Delta-9 desaturase)</fullName>
    </submittedName>
</protein>
<evidence type="ECO:0000256" key="4">
    <source>
        <dbReference type="ARBA" id="ARBA00022832"/>
    </source>
</evidence>
<evidence type="ECO:0000313" key="14">
    <source>
        <dbReference type="Proteomes" id="UP000245712"/>
    </source>
</evidence>
<keyword evidence="9 10" id="KW-0472">Membrane</keyword>
<dbReference type="PANTHER" id="PTHR11351:SF33">
    <property type="entry name" value="DELTA-9 FATTY ACID DESATURASE, DESA"/>
    <property type="match status" value="1"/>
</dbReference>
<evidence type="ECO:0000256" key="5">
    <source>
        <dbReference type="ARBA" id="ARBA00022989"/>
    </source>
</evidence>
<sequence length="398" mass="46100">MLNSLLDFLAHGVLHFSWWQILLFAAVVTHITIIGVTVYLHRCQAHRALDMHPIASHFFRFWLWMTTGMLTGQWAAIHRKHHAKCETEEDPHSPQTRGIWKVLLEGAELYRAEAKNEETLRRFSHGTPNDWMERNVYTRYPILGVSIMMVIDVALFGAVGLTVWAVQMAWIPFWAAGVVNGLGHFWGYRNFNSSDASTNLFPLGIIIGGEELHNNHHTFATSAKLSNKWYEFDIGWMYIRMMQAVGLAKVKKVAPTPRLTQGKLVPDHETLQAVLSNRYEVMARYAKAVKQAYRQELAHLKEVGEREKYKVMRGARTWFDKEEASLNEPQKRQLPQIFANSQKLRTYIELRNELAAIWERSSASREQLLTQLQDWCHRAEQSGIKALQEFASRLRRYA</sequence>
<evidence type="ECO:0000256" key="10">
    <source>
        <dbReference type="SAM" id="Phobius"/>
    </source>
</evidence>
<dbReference type="InterPro" id="IPR005804">
    <property type="entry name" value="FA_desaturase_dom"/>
</dbReference>
<comment type="subcellular location">
    <subcellularLocation>
        <location evidence="1">Membrane</location>
        <topology evidence="1">Multi-pass membrane protein</topology>
    </subcellularLocation>
</comment>
<dbReference type="CDD" id="cd03505">
    <property type="entry name" value="Delta9-FADS-like"/>
    <property type="match status" value="1"/>
</dbReference>
<dbReference type="InterPro" id="IPR015876">
    <property type="entry name" value="Acyl-CoA_DS"/>
</dbReference>
<keyword evidence="3 10" id="KW-0812">Transmembrane</keyword>
<accession>A0ABX5KFQ4</accession>
<evidence type="ECO:0000259" key="11">
    <source>
        <dbReference type="Pfam" id="PF00487"/>
    </source>
</evidence>
<dbReference type="Pfam" id="PF00487">
    <property type="entry name" value="FA_desaturase"/>
    <property type="match status" value="1"/>
</dbReference>
<keyword evidence="4" id="KW-0276">Fatty acid metabolism</keyword>